<dbReference type="Pfam" id="PF06985">
    <property type="entry name" value="HET"/>
    <property type="match status" value="1"/>
</dbReference>
<evidence type="ECO:0000313" key="6">
    <source>
        <dbReference type="Proteomes" id="UP000434172"/>
    </source>
</evidence>
<dbReference type="Proteomes" id="UP000434172">
    <property type="component" value="Unassembled WGS sequence"/>
</dbReference>
<dbReference type="PANTHER" id="PTHR24148">
    <property type="entry name" value="ANKYRIN REPEAT DOMAIN-CONTAINING PROTEIN 39 HOMOLOG-RELATED"/>
    <property type="match status" value="1"/>
</dbReference>
<dbReference type="InterPro" id="IPR045312">
    <property type="entry name" value="PCBER-like"/>
</dbReference>
<dbReference type="Gene3D" id="3.40.50.720">
    <property type="entry name" value="NAD(P)-binding Rossmann-like Domain"/>
    <property type="match status" value="1"/>
</dbReference>
<feature type="domain" description="NmrA-like" evidence="3">
    <location>
        <begin position="3"/>
        <end position="208"/>
    </location>
</feature>
<accession>A0A8H3WLE0</accession>
<dbReference type="OrthoDB" id="3548654at2759"/>
<keyword evidence="6" id="KW-1185">Reference proteome</keyword>
<evidence type="ECO:0000256" key="2">
    <source>
        <dbReference type="ARBA" id="ARBA00023002"/>
    </source>
</evidence>
<proteinExistence type="predicted"/>
<dbReference type="InterPro" id="IPR036291">
    <property type="entry name" value="NAD(P)-bd_dom_sf"/>
</dbReference>
<evidence type="ECO:0000313" key="5">
    <source>
        <dbReference type="EMBL" id="KAF0328335.1"/>
    </source>
</evidence>
<dbReference type="GO" id="GO:0016491">
    <property type="term" value="F:oxidoreductase activity"/>
    <property type="evidence" value="ECO:0007669"/>
    <property type="project" value="UniProtKB-KW"/>
</dbReference>
<evidence type="ECO:0000259" key="3">
    <source>
        <dbReference type="Pfam" id="PF05368"/>
    </source>
</evidence>
<dbReference type="InterPro" id="IPR010730">
    <property type="entry name" value="HET"/>
</dbReference>
<gene>
    <name evidence="5" type="ORF">GQ607_004487</name>
</gene>
<dbReference type="AlphaFoldDB" id="A0A8H3WLE0"/>
<dbReference type="PANTHER" id="PTHR24148:SF73">
    <property type="entry name" value="HET DOMAIN PROTEIN (AFU_ORTHOLOGUE AFUA_8G01020)"/>
    <property type="match status" value="1"/>
</dbReference>
<dbReference type="InterPro" id="IPR008030">
    <property type="entry name" value="NmrA-like"/>
</dbReference>
<reference evidence="5 6" key="1">
    <citation type="submission" date="2019-12" db="EMBL/GenBank/DDBJ databases">
        <title>A genome sequence resource for the geographically widespread anthracnose pathogen Colletotrichum asianum.</title>
        <authorList>
            <person name="Meng Y."/>
        </authorList>
    </citation>
    <scope>NUCLEOTIDE SEQUENCE [LARGE SCALE GENOMIC DNA]</scope>
    <source>
        <strain evidence="5 6">ICMP 18580</strain>
    </source>
</reference>
<evidence type="ECO:0000259" key="4">
    <source>
        <dbReference type="Pfam" id="PF06985"/>
    </source>
</evidence>
<dbReference type="EMBL" id="WOWK01000018">
    <property type="protein sequence ID" value="KAF0328335.1"/>
    <property type="molecule type" value="Genomic_DNA"/>
</dbReference>
<name>A0A8H3WLE0_9PEZI</name>
<dbReference type="InterPro" id="IPR052895">
    <property type="entry name" value="HetReg/Transcr_Mod"/>
</dbReference>
<dbReference type="Pfam" id="PF05368">
    <property type="entry name" value="NmrA"/>
    <property type="match status" value="1"/>
</dbReference>
<keyword evidence="1" id="KW-0521">NADP</keyword>
<dbReference type="CDD" id="cd05259">
    <property type="entry name" value="PCBER_SDR_a"/>
    <property type="match status" value="1"/>
</dbReference>
<evidence type="ECO:0000256" key="1">
    <source>
        <dbReference type="ARBA" id="ARBA00022857"/>
    </source>
</evidence>
<sequence>MSVLVLGAGELGSAMLKALTSHPSRPNDANISVLLRPSTISSTDPSKSKSVSDIKALGVSVEAGDVVNDSIADLAALFSKYDTVISCTGFVGPTGTQRRICQAALQSSVRRYIPWQFGVDYDVIGRGSPQVLFDEQLDVRDMLRAQTNREWIIISTGLFMSFLFVKEFGVVDFEERKLRALGGWDVEITVTGPEDIARMTAEVVFEPRGIPGNGSNVRFNEIEFTREEWGMRLIEASLQKDPGNVWNKYRGIFGAGSGIAWPMEKTLNYQRGIKLEDLEKCLGRMESPAILEASSSAGRSVTTLPSLAISEQSLPSSATGTLGDKVYRYNALGESEIRLIRLLPARMFKIKCEVVHAPITKPPEYIAISYAWGDAGNTRRLELEGTEISVSASLHGALQALRRKNEIVTVWVDALCIDQYNRDERTQQVQMMTKIYSRAESVAVWLGPEADRSSAATDFLLRLTQQSGSPDKITKLLSSKSNEKDISATVSLFERDYWKRLWVVQEVFNAQSVTVYCGEKSLLWDIYKEASHVFQRHKGDLDYYFPGNSQGRSYARASQNHFTYSQILTYQGPGSLPDVRALRHYGEDSLLEVMRVCRRKFSSDPKDKVFGILGLLTEDVRKDFPVDYGLSVKEIYTNVVDFLISTTGRFDVICEAIHYPPHMNTASLPSWVPDWSHIPDTVALGAMDFEPPFSASQRKEIKFSWKDDRRNKIEITCLEIDTVRTHGIAVGTLCTLADYLMAFIHWRALLLATYKADDLEAQDLFCRALCLNQVPRKWANSFDWVTACFHVFASLIRERLPHLPLDQELEK</sequence>
<protein>
    <submittedName>
        <fullName evidence="5">Heterokaryon incompatibility protein</fullName>
    </submittedName>
</protein>
<dbReference type="SUPFAM" id="SSF51735">
    <property type="entry name" value="NAD(P)-binding Rossmann-fold domains"/>
    <property type="match status" value="1"/>
</dbReference>
<keyword evidence="2" id="KW-0560">Oxidoreductase</keyword>
<feature type="domain" description="Heterokaryon incompatibility" evidence="4">
    <location>
        <begin position="365"/>
        <end position="506"/>
    </location>
</feature>
<comment type="caution">
    <text evidence="5">The sequence shown here is derived from an EMBL/GenBank/DDBJ whole genome shotgun (WGS) entry which is preliminary data.</text>
</comment>
<organism evidence="5 6">
    <name type="scientific">Colletotrichum asianum</name>
    <dbReference type="NCBI Taxonomy" id="702518"/>
    <lineage>
        <taxon>Eukaryota</taxon>
        <taxon>Fungi</taxon>
        <taxon>Dikarya</taxon>
        <taxon>Ascomycota</taxon>
        <taxon>Pezizomycotina</taxon>
        <taxon>Sordariomycetes</taxon>
        <taxon>Hypocreomycetidae</taxon>
        <taxon>Glomerellales</taxon>
        <taxon>Glomerellaceae</taxon>
        <taxon>Colletotrichum</taxon>
        <taxon>Colletotrichum gloeosporioides species complex</taxon>
    </lineage>
</organism>